<dbReference type="Proteomes" id="UP000248326">
    <property type="component" value="Unassembled WGS sequence"/>
</dbReference>
<dbReference type="Pfam" id="PF07859">
    <property type="entry name" value="Abhydrolase_3"/>
    <property type="match status" value="1"/>
</dbReference>
<sequence>MSRVRRRWLLAAGLLGVTLVGRAARTRPSVQMRLAKVFLRLTRRESELDAYRARPYPRAAPVKPSLREFCDVRERQVQGRPVYDLTPKHGASDWHFIYTHGGGYTGALVSAHWDVVESLVRLTGASVTVPLYPLTPEHTYEAAYSLLEAVYRDLLSRTPAEKIVLCGDSAGGALALGQAIHARDTALPSPGRVVLFAPWLDLALSDPEIEKVEPRDVMLRADRLRVKGRWWAGNADRTGPLLSPMYADLRGLPPIDVFHGTDDLLIVDARTFHRQALRVGADVRLYETPGGFHVFMGAPWIPEARDVYRQIARNLEVPLEART</sequence>
<dbReference type="RefSeq" id="WP_110888890.1">
    <property type="nucleotide sequence ID" value="NZ_QJSX01000028.1"/>
</dbReference>
<reference evidence="3 4" key="1">
    <citation type="submission" date="2018-06" db="EMBL/GenBank/DDBJ databases">
        <title>Genomic Encyclopedia of Type Strains, Phase IV (KMG-IV): sequencing the most valuable type-strain genomes for metagenomic binning, comparative biology and taxonomic classification.</title>
        <authorList>
            <person name="Goeker M."/>
        </authorList>
    </citation>
    <scope>NUCLEOTIDE SEQUENCE [LARGE SCALE GENOMIC DNA]</scope>
    <source>
        <strain evidence="3 4">DSM 18048</strain>
    </source>
</reference>
<evidence type="ECO:0000313" key="4">
    <source>
        <dbReference type="Proteomes" id="UP000248326"/>
    </source>
</evidence>
<dbReference type="OrthoDB" id="9815425at2"/>
<keyword evidence="4" id="KW-1185">Reference proteome</keyword>
<dbReference type="InterPro" id="IPR050300">
    <property type="entry name" value="GDXG_lipolytic_enzyme"/>
</dbReference>
<evidence type="ECO:0000256" key="1">
    <source>
        <dbReference type="ARBA" id="ARBA00022801"/>
    </source>
</evidence>
<evidence type="ECO:0000313" key="3">
    <source>
        <dbReference type="EMBL" id="PYE48659.1"/>
    </source>
</evidence>
<accession>A0A318RZ72</accession>
<dbReference type="Gene3D" id="3.40.50.1820">
    <property type="entry name" value="alpha/beta hydrolase"/>
    <property type="match status" value="1"/>
</dbReference>
<dbReference type="InterPro" id="IPR013094">
    <property type="entry name" value="AB_hydrolase_3"/>
</dbReference>
<protein>
    <submittedName>
        <fullName evidence="3">Acetyl esterase/lipase</fullName>
    </submittedName>
</protein>
<dbReference type="AlphaFoldDB" id="A0A318RZ72"/>
<comment type="caution">
    <text evidence="3">The sequence shown here is derived from an EMBL/GenBank/DDBJ whole genome shotgun (WGS) entry which is preliminary data.</text>
</comment>
<feature type="domain" description="Alpha/beta hydrolase fold-3" evidence="2">
    <location>
        <begin position="97"/>
        <end position="296"/>
    </location>
</feature>
<evidence type="ECO:0000259" key="2">
    <source>
        <dbReference type="Pfam" id="PF07859"/>
    </source>
</evidence>
<keyword evidence="1" id="KW-0378">Hydrolase</keyword>
<dbReference type="SUPFAM" id="SSF53474">
    <property type="entry name" value="alpha/beta-Hydrolases"/>
    <property type="match status" value="1"/>
</dbReference>
<dbReference type="GO" id="GO:0016787">
    <property type="term" value="F:hydrolase activity"/>
    <property type="evidence" value="ECO:0007669"/>
    <property type="project" value="UniProtKB-KW"/>
</dbReference>
<dbReference type="InterPro" id="IPR029058">
    <property type="entry name" value="AB_hydrolase_fold"/>
</dbReference>
<name>A0A318RZ72_9DEIO</name>
<dbReference type="EMBL" id="QJSX01000028">
    <property type="protein sequence ID" value="PYE48659.1"/>
    <property type="molecule type" value="Genomic_DNA"/>
</dbReference>
<dbReference type="PANTHER" id="PTHR48081:SF8">
    <property type="entry name" value="ALPHA_BETA HYDROLASE FOLD-3 DOMAIN-CONTAINING PROTEIN-RELATED"/>
    <property type="match status" value="1"/>
</dbReference>
<gene>
    <name evidence="3" type="ORF">DES52_12819</name>
</gene>
<proteinExistence type="predicted"/>
<organism evidence="3 4">
    <name type="scientific">Deinococcus yavapaiensis KR-236</name>
    <dbReference type="NCBI Taxonomy" id="694435"/>
    <lineage>
        <taxon>Bacteria</taxon>
        <taxon>Thermotogati</taxon>
        <taxon>Deinococcota</taxon>
        <taxon>Deinococci</taxon>
        <taxon>Deinococcales</taxon>
        <taxon>Deinococcaceae</taxon>
        <taxon>Deinococcus</taxon>
    </lineage>
</organism>
<dbReference type="PANTHER" id="PTHR48081">
    <property type="entry name" value="AB HYDROLASE SUPERFAMILY PROTEIN C4A8.06C"/>
    <property type="match status" value="1"/>
</dbReference>